<dbReference type="Proteomes" id="UP000184513">
    <property type="component" value="Unassembled WGS sequence"/>
</dbReference>
<keyword evidence="2" id="KW-1185">Reference proteome</keyword>
<protein>
    <submittedName>
        <fullName evidence="1">Uncharacterized protein</fullName>
    </submittedName>
</protein>
<evidence type="ECO:0000313" key="1">
    <source>
        <dbReference type="EMBL" id="SHM38904.1"/>
    </source>
</evidence>
<sequence length="144" mass="15540">MGIFVNPKHLIMKSREISKNSFRYGLLLLAIGCFVFFQVDAFEKEGDGEEISVTGEVLDLSCFMASGAKGEGHKGCAEKCMANGMPIGLLASDGKVYLLVEDHKNASPYQSLKELAAANVEVTGSYFVRNGMPGIVIKKVSEKA</sequence>
<gene>
    <name evidence="1" type="ORF">SAMN04488057_101292</name>
</gene>
<dbReference type="AlphaFoldDB" id="A0A1M7IDS3"/>
<accession>A0A1M7IDS3</accession>
<proteinExistence type="predicted"/>
<name>A0A1M7IDS3_9BACT</name>
<reference evidence="1 2" key="1">
    <citation type="submission" date="2016-11" db="EMBL/GenBank/DDBJ databases">
        <authorList>
            <person name="Jaros S."/>
            <person name="Januszkiewicz K."/>
            <person name="Wedrychowicz H."/>
        </authorList>
    </citation>
    <scope>NUCLEOTIDE SEQUENCE [LARGE SCALE GENOMIC DNA]</scope>
    <source>
        <strain evidence="1 2">CGMCC 1.6102</strain>
    </source>
</reference>
<organism evidence="1 2">
    <name type="scientific">Cyclobacterium lianum</name>
    <dbReference type="NCBI Taxonomy" id="388280"/>
    <lineage>
        <taxon>Bacteria</taxon>
        <taxon>Pseudomonadati</taxon>
        <taxon>Bacteroidota</taxon>
        <taxon>Cytophagia</taxon>
        <taxon>Cytophagales</taxon>
        <taxon>Cyclobacteriaceae</taxon>
        <taxon>Cyclobacterium</taxon>
    </lineage>
</organism>
<dbReference type="EMBL" id="FRCY01000001">
    <property type="protein sequence ID" value="SHM38904.1"/>
    <property type="molecule type" value="Genomic_DNA"/>
</dbReference>
<evidence type="ECO:0000313" key="2">
    <source>
        <dbReference type="Proteomes" id="UP000184513"/>
    </source>
</evidence>